<evidence type="ECO:0000256" key="3">
    <source>
        <dbReference type="ARBA" id="ARBA00023125"/>
    </source>
</evidence>
<geneLocation type="plasmid" evidence="6">
    <name>unnamed</name>
</geneLocation>
<dbReference type="InterPro" id="IPR036388">
    <property type="entry name" value="WH-like_DNA-bd_sf"/>
</dbReference>
<dbReference type="NCBIfam" id="NF008352">
    <property type="entry name" value="PRK11139.1"/>
    <property type="match status" value="1"/>
</dbReference>
<evidence type="ECO:0000259" key="5">
    <source>
        <dbReference type="PROSITE" id="PS50931"/>
    </source>
</evidence>
<dbReference type="InterPro" id="IPR000847">
    <property type="entry name" value="LysR_HTH_N"/>
</dbReference>
<dbReference type="FunFam" id="3.40.190.10:FF:000017">
    <property type="entry name" value="Glycine cleavage system transcriptional activator"/>
    <property type="match status" value="1"/>
</dbReference>
<sequence>MSRPLLPLSGFRAFEAAARHLSFARAADELRVTPAAISHQVRTLEDYLGVPLFRRSGRRVLLTEAGQILLPDLRRSFDLMEAAMGQVKRLAAGGILTVSMSPSFAAKWLMPRIEHFRTRHPDIDLRIDADVRLVDFSANEVDIVIRYGPGSYPGLKSVLLFEEELFPVCSPRLLSGTVPLRSIADLRQHTLLHDETINFAGPIPSWRVWLQMVGLEQAVDLNRGLRFNSSVTATQAAVDGHGVLLGRSLIVADDLSAGRLVRPFAESCPAGFGYYLVHPPQVASRANVHAFVDWIIEEAAGEGTGGEG</sequence>
<dbReference type="SUPFAM" id="SSF46785">
    <property type="entry name" value="Winged helix' DNA-binding domain"/>
    <property type="match status" value="1"/>
</dbReference>
<dbReference type="InterPro" id="IPR058163">
    <property type="entry name" value="LysR-type_TF_proteobact-type"/>
</dbReference>
<dbReference type="GO" id="GO:0003700">
    <property type="term" value="F:DNA-binding transcription factor activity"/>
    <property type="evidence" value="ECO:0007669"/>
    <property type="project" value="InterPro"/>
</dbReference>
<dbReference type="CDD" id="cd08432">
    <property type="entry name" value="PBP2_GcdR_TrpI_HvrB_AmpR_like"/>
    <property type="match status" value="1"/>
</dbReference>
<dbReference type="FunFam" id="1.10.10.10:FF:000038">
    <property type="entry name" value="Glycine cleavage system transcriptional activator"/>
    <property type="match status" value="1"/>
</dbReference>
<dbReference type="PRINTS" id="PR00039">
    <property type="entry name" value="HTHLYSR"/>
</dbReference>
<evidence type="ECO:0000313" key="7">
    <source>
        <dbReference type="Proteomes" id="UP000215367"/>
    </source>
</evidence>
<evidence type="ECO:0000256" key="1">
    <source>
        <dbReference type="ARBA" id="ARBA00009437"/>
    </source>
</evidence>
<dbReference type="InterPro" id="IPR036390">
    <property type="entry name" value="WH_DNA-bd_sf"/>
</dbReference>
<dbReference type="InterPro" id="IPR005119">
    <property type="entry name" value="LysR_subst-bd"/>
</dbReference>
<dbReference type="Pfam" id="PF03466">
    <property type="entry name" value="LysR_substrate"/>
    <property type="match status" value="1"/>
</dbReference>
<accession>A0A235HBG5</accession>
<dbReference type="Gene3D" id="3.40.190.10">
    <property type="entry name" value="Periplasmic binding protein-like II"/>
    <property type="match status" value="2"/>
</dbReference>
<proteinExistence type="inferred from homology"/>
<dbReference type="GO" id="GO:0043565">
    <property type="term" value="F:sequence-specific DNA binding"/>
    <property type="evidence" value="ECO:0007669"/>
    <property type="project" value="TreeGrafter"/>
</dbReference>
<dbReference type="SUPFAM" id="SSF53850">
    <property type="entry name" value="Periplasmic binding protein-like II"/>
    <property type="match status" value="1"/>
</dbReference>
<evidence type="ECO:0000256" key="2">
    <source>
        <dbReference type="ARBA" id="ARBA00023015"/>
    </source>
</evidence>
<dbReference type="GO" id="GO:0006351">
    <property type="term" value="P:DNA-templated transcription"/>
    <property type="evidence" value="ECO:0007669"/>
    <property type="project" value="TreeGrafter"/>
</dbReference>
<evidence type="ECO:0000256" key="4">
    <source>
        <dbReference type="ARBA" id="ARBA00023163"/>
    </source>
</evidence>
<protein>
    <recommendedName>
        <fullName evidence="5">HTH lysR-type domain-containing protein</fullName>
    </recommendedName>
</protein>
<comment type="similarity">
    <text evidence="1">Belongs to the LysR transcriptional regulatory family.</text>
</comment>
<dbReference type="AlphaFoldDB" id="A0A235HBG5"/>
<dbReference type="Proteomes" id="UP000215367">
    <property type="component" value="Unassembled WGS sequence"/>
</dbReference>
<dbReference type="PANTHER" id="PTHR30537">
    <property type="entry name" value="HTH-TYPE TRANSCRIPTIONAL REGULATOR"/>
    <property type="match status" value="1"/>
</dbReference>
<gene>
    <name evidence="6" type="ORF">CHT98_18300</name>
</gene>
<comment type="caution">
    <text evidence="6">The sequence shown here is derived from an EMBL/GenBank/DDBJ whole genome shotgun (WGS) entry which is preliminary data.</text>
</comment>
<dbReference type="PROSITE" id="PS50931">
    <property type="entry name" value="HTH_LYSR"/>
    <property type="match status" value="1"/>
</dbReference>
<dbReference type="Pfam" id="PF00126">
    <property type="entry name" value="HTH_1"/>
    <property type="match status" value="1"/>
</dbReference>
<dbReference type="Gene3D" id="1.10.10.10">
    <property type="entry name" value="Winged helix-like DNA-binding domain superfamily/Winged helix DNA-binding domain"/>
    <property type="match status" value="1"/>
</dbReference>
<keyword evidence="3" id="KW-0238">DNA-binding</keyword>
<name>A0A235HBG5_AZOBR</name>
<dbReference type="EMBL" id="NOWT01000018">
    <property type="protein sequence ID" value="OYD82847.1"/>
    <property type="molecule type" value="Genomic_DNA"/>
</dbReference>
<feature type="domain" description="HTH lysR-type" evidence="5">
    <location>
        <begin position="6"/>
        <end position="63"/>
    </location>
</feature>
<evidence type="ECO:0000313" key="6">
    <source>
        <dbReference type="EMBL" id="OYD82847.1"/>
    </source>
</evidence>
<keyword evidence="6" id="KW-0614">Plasmid</keyword>
<keyword evidence="4" id="KW-0804">Transcription</keyword>
<reference evidence="6 7" key="1">
    <citation type="submission" date="2017-07" db="EMBL/GenBank/DDBJ databases">
        <title>Whole genome sequence of Azospirillum brasilense 2A1, a potential biofertilizer strain.</title>
        <authorList>
            <person name="Fontana C.A."/>
            <person name="Toffoli L.M."/>
            <person name="Salazar S.M."/>
            <person name="Puglisi E."/>
            <person name="Pedraza R."/>
            <person name="Bassi D."/>
            <person name="Cocconcelli P.S."/>
        </authorList>
    </citation>
    <scope>NUCLEOTIDE SEQUENCE [LARGE SCALE GENOMIC DNA]</scope>
    <source>
        <strain evidence="6 7">2A1</strain>
        <plasmid evidence="6">unnamed</plasmid>
    </source>
</reference>
<dbReference type="RefSeq" id="WP_094304934.1">
    <property type="nucleotide sequence ID" value="NZ_NOWT01000018.1"/>
</dbReference>
<dbReference type="PANTHER" id="PTHR30537:SF26">
    <property type="entry name" value="GLYCINE CLEAVAGE SYSTEM TRANSCRIPTIONAL ACTIVATOR"/>
    <property type="match status" value="1"/>
</dbReference>
<organism evidence="6 7">
    <name type="scientific">Azospirillum brasilense</name>
    <dbReference type="NCBI Taxonomy" id="192"/>
    <lineage>
        <taxon>Bacteria</taxon>
        <taxon>Pseudomonadati</taxon>
        <taxon>Pseudomonadota</taxon>
        <taxon>Alphaproteobacteria</taxon>
        <taxon>Rhodospirillales</taxon>
        <taxon>Azospirillaceae</taxon>
        <taxon>Azospirillum</taxon>
    </lineage>
</organism>
<keyword evidence="2" id="KW-0805">Transcription regulation</keyword>